<evidence type="ECO:0000313" key="2">
    <source>
        <dbReference type="Proteomes" id="UP001595457"/>
    </source>
</evidence>
<evidence type="ECO:0000313" key="1">
    <source>
        <dbReference type="EMBL" id="MFC2973631.1"/>
    </source>
</evidence>
<name>A0ABV7AY57_9GAMM</name>
<comment type="caution">
    <text evidence="1">The sequence shown here is derived from an EMBL/GenBank/DDBJ whole genome shotgun (WGS) entry which is preliminary data.</text>
</comment>
<proteinExistence type="predicted"/>
<dbReference type="Pfam" id="PF10972">
    <property type="entry name" value="CsiV"/>
    <property type="match status" value="1"/>
</dbReference>
<sequence length="174" mass="19029">MRALRLLPLLFVLLVPSAFAEGLYQIELILFRQPGDPLLAGKTVPEDWAAGAQKINAENQRTPALNDQAAKLAQADGYRVLLHQAWQQSLGESPSKMSLSAGKQQFGHSPVEGTVALTQARFVDVQTDFWINHFSAEGFVTGSERLQQAARVKAGELTFLDHGNLGVLIRVNPL</sequence>
<dbReference type="InterPro" id="IPR021241">
    <property type="entry name" value="CsiV"/>
</dbReference>
<gene>
    <name evidence="1" type="ORF">ACFOJE_15620</name>
</gene>
<dbReference type="Proteomes" id="UP001595457">
    <property type="component" value="Unassembled WGS sequence"/>
</dbReference>
<dbReference type="EMBL" id="JBHRSJ010000031">
    <property type="protein sequence ID" value="MFC2973631.1"/>
    <property type="molecule type" value="Genomic_DNA"/>
</dbReference>
<keyword evidence="2" id="KW-1185">Reference proteome</keyword>
<accession>A0ABV7AY57</accession>
<protein>
    <submittedName>
        <fullName evidence="1">CsiV family protein</fullName>
    </submittedName>
</protein>
<reference evidence="2" key="1">
    <citation type="journal article" date="2019" name="Int. J. Syst. Evol. Microbiol.">
        <title>The Global Catalogue of Microorganisms (GCM) 10K type strain sequencing project: providing services to taxonomists for standard genome sequencing and annotation.</title>
        <authorList>
            <consortium name="The Broad Institute Genomics Platform"/>
            <consortium name="The Broad Institute Genome Sequencing Center for Infectious Disease"/>
            <person name="Wu L."/>
            <person name="Ma J."/>
        </authorList>
    </citation>
    <scope>NUCLEOTIDE SEQUENCE [LARGE SCALE GENOMIC DNA]</scope>
    <source>
        <strain evidence="2">KCTC 62195</strain>
    </source>
</reference>
<dbReference type="RefSeq" id="WP_377815405.1">
    <property type="nucleotide sequence ID" value="NZ_JBHRSJ010000031.1"/>
</dbReference>
<organism evidence="1 2">
    <name type="scientific">Azotobacter bryophylli</name>
    <dbReference type="NCBI Taxonomy" id="1986537"/>
    <lineage>
        <taxon>Bacteria</taxon>
        <taxon>Pseudomonadati</taxon>
        <taxon>Pseudomonadota</taxon>
        <taxon>Gammaproteobacteria</taxon>
        <taxon>Pseudomonadales</taxon>
        <taxon>Pseudomonadaceae</taxon>
        <taxon>Azotobacter</taxon>
    </lineage>
</organism>